<keyword evidence="1" id="KW-0732">Signal</keyword>
<comment type="caution">
    <text evidence="2">The sequence shown here is derived from an EMBL/GenBank/DDBJ whole genome shotgun (WGS) entry which is preliminary data.</text>
</comment>
<organism evidence="2 3">
    <name type="scientific">Rotaria magnacalcarata</name>
    <dbReference type="NCBI Taxonomy" id="392030"/>
    <lineage>
        <taxon>Eukaryota</taxon>
        <taxon>Metazoa</taxon>
        <taxon>Spiralia</taxon>
        <taxon>Gnathifera</taxon>
        <taxon>Rotifera</taxon>
        <taxon>Eurotatoria</taxon>
        <taxon>Bdelloidea</taxon>
        <taxon>Philodinida</taxon>
        <taxon>Philodinidae</taxon>
        <taxon>Rotaria</taxon>
    </lineage>
</organism>
<feature type="chain" id="PRO_5033060021" evidence="1">
    <location>
        <begin position="19"/>
        <end position="50"/>
    </location>
</feature>
<dbReference type="EMBL" id="CAJNOV010011802">
    <property type="protein sequence ID" value="CAF1461547.1"/>
    <property type="molecule type" value="Genomic_DNA"/>
</dbReference>
<name>A0A815QCV4_9BILA</name>
<sequence>MQRLFALLVVVGLTKINGNPGDFRPPAVPLIVFSPHISGTDWHYGISWSY</sequence>
<accession>A0A815QCV4</accession>
<evidence type="ECO:0000313" key="2">
    <source>
        <dbReference type="EMBL" id="CAF1461547.1"/>
    </source>
</evidence>
<reference evidence="2" key="1">
    <citation type="submission" date="2021-02" db="EMBL/GenBank/DDBJ databases">
        <authorList>
            <person name="Nowell W R."/>
        </authorList>
    </citation>
    <scope>NUCLEOTIDE SEQUENCE</scope>
</reference>
<feature type="signal peptide" evidence="1">
    <location>
        <begin position="1"/>
        <end position="18"/>
    </location>
</feature>
<gene>
    <name evidence="2" type="ORF">CJN711_LOCUS25122</name>
</gene>
<proteinExistence type="predicted"/>
<protein>
    <submittedName>
        <fullName evidence="2">Uncharacterized protein</fullName>
    </submittedName>
</protein>
<dbReference type="Proteomes" id="UP000663855">
    <property type="component" value="Unassembled WGS sequence"/>
</dbReference>
<dbReference type="AlphaFoldDB" id="A0A815QCV4"/>
<evidence type="ECO:0000256" key="1">
    <source>
        <dbReference type="SAM" id="SignalP"/>
    </source>
</evidence>
<feature type="non-terminal residue" evidence="2">
    <location>
        <position position="1"/>
    </location>
</feature>
<evidence type="ECO:0000313" key="3">
    <source>
        <dbReference type="Proteomes" id="UP000663855"/>
    </source>
</evidence>